<keyword evidence="1" id="KW-0812">Transmembrane</keyword>
<evidence type="ECO:0000313" key="2">
    <source>
        <dbReference type="EMBL" id="MFC0679630.1"/>
    </source>
</evidence>
<gene>
    <name evidence="2" type="ORF">ACFFGH_17470</name>
</gene>
<evidence type="ECO:0000256" key="1">
    <source>
        <dbReference type="SAM" id="Phobius"/>
    </source>
</evidence>
<keyword evidence="1" id="KW-0472">Membrane</keyword>
<dbReference type="Proteomes" id="UP001589896">
    <property type="component" value="Unassembled WGS sequence"/>
</dbReference>
<feature type="transmembrane region" description="Helical" evidence="1">
    <location>
        <begin position="63"/>
        <end position="83"/>
    </location>
</feature>
<evidence type="ECO:0000313" key="3">
    <source>
        <dbReference type="Proteomes" id="UP001589896"/>
    </source>
</evidence>
<keyword evidence="3" id="KW-1185">Reference proteome</keyword>
<dbReference type="RefSeq" id="WP_386670586.1">
    <property type="nucleotide sequence ID" value="NZ_JBHLTG010000004.1"/>
</dbReference>
<protein>
    <submittedName>
        <fullName evidence="2">Uncharacterized protein</fullName>
    </submittedName>
</protein>
<keyword evidence="1" id="KW-1133">Transmembrane helix</keyword>
<proteinExistence type="predicted"/>
<sequence length="188" mass="20973">MNFDDMLRDAWHHEAPHPRLADLTARVLRQQRLRHAQRIGEVALTLAAALVFARAFASGAAGPGHWLLLPFFVVFLPVAWVFALRSRDGRNAVVAESMHDYARLRLAQLRLGLRDLSLARTAAVCLLGYATVAVVAAGWIGAPEWRSGAVALLAYASAWAAGTWWLSRRLRARWVAEYRSVRRLLSEP</sequence>
<feature type="transmembrane region" description="Helical" evidence="1">
    <location>
        <begin position="39"/>
        <end position="57"/>
    </location>
</feature>
<accession>A0ABV6RRM3</accession>
<organism evidence="2 3">
    <name type="scientific">Lysobacter korlensis</name>
    <dbReference type="NCBI Taxonomy" id="553636"/>
    <lineage>
        <taxon>Bacteria</taxon>
        <taxon>Pseudomonadati</taxon>
        <taxon>Pseudomonadota</taxon>
        <taxon>Gammaproteobacteria</taxon>
        <taxon>Lysobacterales</taxon>
        <taxon>Lysobacteraceae</taxon>
        <taxon>Lysobacter</taxon>
    </lineage>
</organism>
<reference evidence="2 3" key="1">
    <citation type="submission" date="2024-09" db="EMBL/GenBank/DDBJ databases">
        <authorList>
            <person name="Sun Q."/>
            <person name="Mori K."/>
        </authorList>
    </citation>
    <scope>NUCLEOTIDE SEQUENCE [LARGE SCALE GENOMIC DNA]</scope>
    <source>
        <strain evidence="2 3">KCTC 23076</strain>
    </source>
</reference>
<comment type="caution">
    <text evidence="2">The sequence shown here is derived from an EMBL/GenBank/DDBJ whole genome shotgun (WGS) entry which is preliminary data.</text>
</comment>
<feature type="transmembrane region" description="Helical" evidence="1">
    <location>
        <begin position="148"/>
        <end position="166"/>
    </location>
</feature>
<dbReference type="EMBL" id="JBHLTG010000004">
    <property type="protein sequence ID" value="MFC0679630.1"/>
    <property type="molecule type" value="Genomic_DNA"/>
</dbReference>
<feature type="transmembrane region" description="Helical" evidence="1">
    <location>
        <begin position="118"/>
        <end position="142"/>
    </location>
</feature>
<name>A0ABV6RRM3_9GAMM</name>